<dbReference type="AlphaFoldDB" id="A0ABD3QJ19"/>
<proteinExistence type="predicted"/>
<feature type="compositionally biased region" description="Basic and acidic residues" evidence="1">
    <location>
        <begin position="142"/>
        <end position="152"/>
    </location>
</feature>
<evidence type="ECO:0000256" key="2">
    <source>
        <dbReference type="SAM" id="SignalP"/>
    </source>
</evidence>
<name>A0ABD3QJ19_9STRA</name>
<comment type="caution">
    <text evidence="3">The sequence shown here is derived from an EMBL/GenBank/DDBJ whole genome shotgun (WGS) entry which is preliminary data.</text>
</comment>
<feature type="signal peptide" evidence="2">
    <location>
        <begin position="1"/>
        <end position="21"/>
    </location>
</feature>
<dbReference type="EMBL" id="JABMIG020000034">
    <property type="protein sequence ID" value="KAL3800162.1"/>
    <property type="molecule type" value="Genomic_DNA"/>
</dbReference>
<feature type="region of interest" description="Disordered" evidence="1">
    <location>
        <begin position="87"/>
        <end position="160"/>
    </location>
</feature>
<protein>
    <submittedName>
        <fullName evidence="3">Uncharacterized protein</fullName>
    </submittedName>
</protein>
<keyword evidence="2" id="KW-0732">Signal</keyword>
<organism evidence="3 4">
    <name type="scientific">Cyclotella cryptica</name>
    <dbReference type="NCBI Taxonomy" id="29204"/>
    <lineage>
        <taxon>Eukaryota</taxon>
        <taxon>Sar</taxon>
        <taxon>Stramenopiles</taxon>
        <taxon>Ochrophyta</taxon>
        <taxon>Bacillariophyta</taxon>
        <taxon>Coscinodiscophyceae</taxon>
        <taxon>Thalassiosirophycidae</taxon>
        <taxon>Stephanodiscales</taxon>
        <taxon>Stephanodiscaceae</taxon>
        <taxon>Cyclotella</taxon>
    </lineage>
</organism>
<reference evidence="3 4" key="1">
    <citation type="journal article" date="2020" name="G3 (Bethesda)">
        <title>Improved Reference Genome for Cyclotella cryptica CCMP332, a Model for Cell Wall Morphogenesis, Salinity Adaptation, and Lipid Production in Diatoms (Bacillariophyta).</title>
        <authorList>
            <person name="Roberts W.R."/>
            <person name="Downey K.M."/>
            <person name="Ruck E.C."/>
            <person name="Traller J.C."/>
            <person name="Alverson A.J."/>
        </authorList>
    </citation>
    <scope>NUCLEOTIDE SEQUENCE [LARGE SCALE GENOMIC DNA]</scope>
    <source>
        <strain evidence="3 4">CCMP332</strain>
    </source>
</reference>
<accession>A0ABD3QJ19</accession>
<keyword evidence="4" id="KW-1185">Reference proteome</keyword>
<gene>
    <name evidence="3" type="ORF">HJC23_001083</name>
</gene>
<evidence type="ECO:0000313" key="3">
    <source>
        <dbReference type="EMBL" id="KAL3800162.1"/>
    </source>
</evidence>
<evidence type="ECO:0000256" key="1">
    <source>
        <dbReference type="SAM" id="MobiDB-lite"/>
    </source>
</evidence>
<evidence type="ECO:0000313" key="4">
    <source>
        <dbReference type="Proteomes" id="UP001516023"/>
    </source>
</evidence>
<dbReference type="Proteomes" id="UP001516023">
    <property type="component" value="Unassembled WGS sequence"/>
</dbReference>
<sequence length="160" mass="17489">MKPFSIIITAVSLFCTSEVTAFSSFTGQQLQNGATNGARISMEYIPSGMTKEQWRKIKEAEANKTKGKNLGKVGITSFKSRSFADWQKSGGKNLFPVDPTKVKDPSEIPYMQRAGGAPDGSDLKGGAKKSVPTFFQLGGKKKSPEPEPEKPKPKNWWTLS</sequence>
<feature type="chain" id="PRO_5044778342" evidence="2">
    <location>
        <begin position="22"/>
        <end position="160"/>
    </location>
</feature>